<dbReference type="GO" id="GO:0005509">
    <property type="term" value="F:calcium ion binding"/>
    <property type="evidence" value="ECO:0007669"/>
    <property type="project" value="InterPro"/>
</dbReference>
<proteinExistence type="predicted"/>
<evidence type="ECO:0000313" key="6">
    <source>
        <dbReference type="EMBL" id="VFT90876.1"/>
    </source>
</evidence>
<sequence length="518" mass="58094">MSGSLRPEGQDAVGWRVRVFWEDEECWFDGVVTEYTEGKGYFVIYDDGDEKWQETNDIESMEFVSNTIGISVEARMANVNVEEQAKVVEMPFATLAPPESPEKTNYSDDGFDHHEDNNESHESPTPKAPPEAEEPALPVLAEADEVDSPRNKSSPGTPNSSEGLKSTVEREPQEQPKFDKELAVGPPSSMQLTARDGMTLRKAGGPQKKAKPKPIPGLFYRDKETLVEMKAKLEARKKALSDELARLKTEVSAAESTSVTLKQTIADLTTKLTVAQLQTRPAPPTKPQSVDEQMLELEVKKRLMIKETNELKAAMVDVKKRVDERKKKLQAAQAELNSLPDYCRYTLAEAEIEKTNLLKLKASLEAELREQSPAAVAETAEAARLKQELVDCDTRMQSLKAESRYWKRLLEQELAKIEPLKARHASIQAQLARFRESKTLLRVAFDHIDVDKNGTLSLDETVQVLKMLVPPTPNDSGDADVGVTDDRVRAYFAQSDTNHDQRVDFNEFCLAFERLCKT</sequence>
<feature type="compositionally biased region" description="Basic and acidic residues" evidence="3">
    <location>
        <begin position="167"/>
        <end position="182"/>
    </location>
</feature>
<feature type="coiled-coil region" evidence="2">
    <location>
        <begin position="223"/>
        <end position="257"/>
    </location>
</feature>
<feature type="domain" description="EF-hand" evidence="4">
    <location>
        <begin position="436"/>
        <end position="471"/>
    </location>
</feature>
<feature type="domain" description="EF-hand" evidence="4">
    <location>
        <begin position="483"/>
        <end position="518"/>
    </location>
</feature>
<dbReference type="PROSITE" id="PS00018">
    <property type="entry name" value="EF_HAND_1"/>
    <property type="match status" value="1"/>
</dbReference>
<dbReference type="Gene3D" id="2.30.30.140">
    <property type="match status" value="1"/>
</dbReference>
<keyword evidence="7" id="KW-1185">Reference proteome</keyword>
<dbReference type="Pfam" id="PF13499">
    <property type="entry name" value="EF-hand_7"/>
    <property type="match status" value="1"/>
</dbReference>
<dbReference type="Proteomes" id="UP000332933">
    <property type="component" value="Unassembled WGS sequence"/>
</dbReference>
<feature type="region of interest" description="Disordered" evidence="3">
    <location>
        <begin position="92"/>
        <end position="133"/>
    </location>
</feature>
<evidence type="ECO:0000256" key="3">
    <source>
        <dbReference type="SAM" id="MobiDB-lite"/>
    </source>
</evidence>
<gene>
    <name evidence="6" type="primary">Aste57867_14046</name>
    <name evidence="5" type="ORF">As57867_013995</name>
    <name evidence="6" type="ORF">ASTE57867_14046</name>
</gene>
<evidence type="ECO:0000256" key="1">
    <source>
        <dbReference type="ARBA" id="ARBA00022837"/>
    </source>
</evidence>
<dbReference type="SMART" id="SM00054">
    <property type="entry name" value="EFh"/>
    <property type="match status" value="2"/>
</dbReference>
<dbReference type="InterPro" id="IPR002048">
    <property type="entry name" value="EF_hand_dom"/>
</dbReference>
<dbReference type="Gene3D" id="1.10.238.10">
    <property type="entry name" value="EF-hand"/>
    <property type="match status" value="1"/>
</dbReference>
<feature type="compositionally biased region" description="Basic and acidic residues" evidence="3">
    <location>
        <begin position="100"/>
        <end position="124"/>
    </location>
</feature>
<dbReference type="OrthoDB" id="200660at2759"/>
<reference evidence="5" key="2">
    <citation type="submission" date="2019-06" db="EMBL/GenBank/DDBJ databases">
        <title>Genomics analysis of Aphanomyces spp. identifies a new class of oomycete effector associated with host adaptation.</title>
        <authorList>
            <person name="Gaulin E."/>
        </authorList>
    </citation>
    <scope>NUCLEOTIDE SEQUENCE</scope>
    <source>
        <strain evidence="5">CBS 578.67</strain>
    </source>
</reference>
<evidence type="ECO:0000256" key="2">
    <source>
        <dbReference type="SAM" id="Coils"/>
    </source>
</evidence>
<dbReference type="EMBL" id="CAADRA010005524">
    <property type="protein sequence ID" value="VFT90876.1"/>
    <property type="molecule type" value="Genomic_DNA"/>
</dbReference>
<evidence type="ECO:0000313" key="5">
    <source>
        <dbReference type="EMBL" id="KAF0695149.1"/>
    </source>
</evidence>
<dbReference type="AlphaFoldDB" id="A0A485L083"/>
<dbReference type="EMBL" id="VJMH01005503">
    <property type="protein sequence ID" value="KAF0695149.1"/>
    <property type="molecule type" value="Genomic_DNA"/>
</dbReference>
<reference evidence="6 7" key="1">
    <citation type="submission" date="2019-03" db="EMBL/GenBank/DDBJ databases">
        <authorList>
            <person name="Gaulin E."/>
            <person name="Dumas B."/>
        </authorList>
    </citation>
    <scope>NUCLEOTIDE SEQUENCE [LARGE SCALE GENOMIC DNA]</scope>
    <source>
        <strain evidence="6">CBS 568.67</strain>
    </source>
</reference>
<feature type="coiled-coil region" evidence="2">
    <location>
        <begin position="315"/>
        <end position="402"/>
    </location>
</feature>
<dbReference type="SUPFAM" id="SSF63748">
    <property type="entry name" value="Tudor/PWWP/MBT"/>
    <property type="match status" value="1"/>
</dbReference>
<organism evidence="6 7">
    <name type="scientific">Aphanomyces stellatus</name>
    <dbReference type="NCBI Taxonomy" id="120398"/>
    <lineage>
        <taxon>Eukaryota</taxon>
        <taxon>Sar</taxon>
        <taxon>Stramenopiles</taxon>
        <taxon>Oomycota</taxon>
        <taxon>Saprolegniomycetes</taxon>
        <taxon>Saprolegniales</taxon>
        <taxon>Verrucalvaceae</taxon>
        <taxon>Aphanomyces</taxon>
    </lineage>
</organism>
<keyword evidence="2" id="KW-0175">Coiled coil</keyword>
<accession>A0A485L083</accession>
<dbReference type="InterPro" id="IPR011992">
    <property type="entry name" value="EF-hand-dom_pair"/>
</dbReference>
<dbReference type="PROSITE" id="PS50222">
    <property type="entry name" value="EF_HAND_2"/>
    <property type="match status" value="2"/>
</dbReference>
<protein>
    <submittedName>
        <fullName evidence="6">Aste57867_14046 protein</fullName>
    </submittedName>
</protein>
<evidence type="ECO:0000313" key="7">
    <source>
        <dbReference type="Proteomes" id="UP000332933"/>
    </source>
</evidence>
<name>A0A485L083_9STRA</name>
<feature type="compositionally biased region" description="Polar residues" evidence="3">
    <location>
        <begin position="151"/>
        <end position="164"/>
    </location>
</feature>
<feature type="region of interest" description="Disordered" evidence="3">
    <location>
        <begin position="145"/>
        <end position="217"/>
    </location>
</feature>
<dbReference type="CDD" id="cd20404">
    <property type="entry name" value="Tudor_Agenet_AtEML-like"/>
    <property type="match status" value="1"/>
</dbReference>
<dbReference type="InterPro" id="IPR018247">
    <property type="entry name" value="EF_Hand_1_Ca_BS"/>
</dbReference>
<dbReference type="SUPFAM" id="SSF47473">
    <property type="entry name" value="EF-hand"/>
    <property type="match status" value="1"/>
</dbReference>
<dbReference type="CDD" id="cd00051">
    <property type="entry name" value="EFh"/>
    <property type="match status" value="1"/>
</dbReference>
<evidence type="ECO:0000259" key="4">
    <source>
        <dbReference type="PROSITE" id="PS50222"/>
    </source>
</evidence>
<keyword evidence="1" id="KW-0106">Calcium</keyword>